<keyword evidence="11" id="KW-1185">Reference proteome</keyword>
<evidence type="ECO:0000256" key="8">
    <source>
        <dbReference type="SAM" id="Phobius"/>
    </source>
</evidence>
<keyword evidence="4" id="KW-0597">Phosphoprotein</keyword>
<comment type="subcellular location">
    <subcellularLocation>
        <location evidence="2">Membrane</location>
    </subcellularLocation>
</comment>
<dbReference type="SUPFAM" id="SSF158472">
    <property type="entry name" value="HAMP domain-like"/>
    <property type="match status" value="1"/>
</dbReference>
<accession>A0A1M6QA50</accession>
<dbReference type="Gene3D" id="3.30.565.10">
    <property type="entry name" value="Histidine kinase-like ATPase, C-terminal domain"/>
    <property type="match status" value="1"/>
</dbReference>
<sequence>MKNRNNIFKINTLKKRFFLILGVGMVLGLFLVIFVSYLSLKAIEKTKIETSLVADLKEMSDSIDSDYYTLLQISQQMISLGSIGNKFNQYLVAESQYDKIDLYKQFSESVNIAVFGSKDVLLAAYFVPDSANTKVDKMLFSNFMVDKSFNPEAISRVLDTNQIGFQVMHTSNISVIEKNVLSIIRPTFFDNGTQAMIYVEAYSDILDSVEHRSELQHTHYAFLQLNTENEVCFSNSKEYEVGKKIEVLHDRKINIGGYVGVAKESSFGFTNILLMPEADYRREMNNWLISIAVVILITLGIITTTTTLLIWLIYRPIKTLQKEMEHFGDGNFAIENYSFNIEEFDSLFHTFNNMKRQIKSLMDESCLQEKQKAQLELDKLYYQINPHFLMNTLNSVHWMAVTNNQPEIDAFINRLNYILGYSLGKTDRRSTLRTEIKSLKMYLDLQKMKYDFDYDLDVEEGEYLDKDSARFILQPIAENAVCHNMDEFGHLWVTIKQRNQSIVITIKDDGKGFVLSEDESGNGEESRKNKGIGIRYVKMTLEAFYGEATRMRIESRKGTGTVVEMILPCNN</sequence>
<dbReference type="RefSeq" id="WP_073275180.1">
    <property type="nucleotide sequence ID" value="NZ_FRAC01000009.1"/>
</dbReference>
<dbReference type="Proteomes" id="UP000184386">
    <property type="component" value="Unassembled WGS sequence"/>
</dbReference>
<dbReference type="GO" id="GO:0000155">
    <property type="term" value="F:phosphorelay sensor kinase activity"/>
    <property type="evidence" value="ECO:0007669"/>
    <property type="project" value="InterPro"/>
</dbReference>
<keyword evidence="6 10" id="KW-0418">Kinase</keyword>
<feature type="transmembrane region" description="Helical" evidence="8">
    <location>
        <begin position="17"/>
        <end position="40"/>
    </location>
</feature>
<dbReference type="STRING" id="1121322.SAMN02745136_01927"/>
<dbReference type="InterPro" id="IPR003594">
    <property type="entry name" value="HATPase_dom"/>
</dbReference>
<dbReference type="Pfam" id="PF02518">
    <property type="entry name" value="HATPase_c"/>
    <property type="match status" value="1"/>
</dbReference>
<keyword evidence="5" id="KW-0808">Transferase</keyword>
<dbReference type="SUPFAM" id="SSF55874">
    <property type="entry name" value="ATPase domain of HSP90 chaperone/DNA topoisomerase II/histidine kinase"/>
    <property type="match status" value="1"/>
</dbReference>
<dbReference type="Pfam" id="PF06580">
    <property type="entry name" value="His_kinase"/>
    <property type="match status" value="1"/>
</dbReference>
<reference evidence="10 11" key="1">
    <citation type="submission" date="2016-11" db="EMBL/GenBank/DDBJ databases">
        <authorList>
            <person name="Jaros S."/>
            <person name="Januszkiewicz K."/>
            <person name="Wedrychowicz H."/>
        </authorList>
    </citation>
    <scope>NUCLEOTIDE SEQUENCE [LARGE SCALE GENOMIC DNA]</scope>
    <source>
        <strain evidence="10 11">DSM 15929</strain>
    </source>
</reference>
<comment type="catalytic activity">
    <reaction evidence="1">
        <text>ATP + protein L-histidine = ADP + protein N-phospho-L-histidine.</text>
        <dbReference type="EC" id="2.7.13.3"/>
    </reaction>
</comment>
<feature type="transmembrane region" description="Helical" evidence="8">
    <location>
        <begin position="287"/>
        <end position="314"/>
    </location>
</feature>
<dbReference type="OrthoDB" id="9776552at2"/>
<protein>
    <recommendedName>
        <fullName evidence="3">histidine kinase</fullName>
        <ecNumber evidence="3">2.7.13.3</ecNumber>
    </recommendedName>
</protein>
<dbReference type="InterPro" id="IPR003660">
    <property type="entry name" value="HAMP_dom"/>
</dbReference>
<dbReference type="PROSITE" id="PS50885">
    <property type="entry name" value="HAMP"/>
    <property type="match status" value="1"/>
</dbReference>
<dbReference type="Gene3D" id="6.10.340.10">
    <property type="match status" value="1"/>
</dbReference>
<evidence type="ECO:0000256" key="2">
    <source>
        <dbReference type="ARBA" id="ARBA00004370"/>
    </source>
</evidence>
<organism evidence="10 11">
    <name type="scientific">Anaerocolumna jejuensis DSM 15929</name>
    <dbReference type="NCBI Taxonomy" id="1121322"/>
    <lineage>
        <taxon>Bacteria</taxon>
        <taxon>Bacillati</taxon>
        <taxon>Bacillota</taxon>
        <taxon>Clostridia</taxon>
        <taxon>Lachnospirales</taxon>
        <taxon>Lachnospiraceae</taxon>
        <taxon>Anaerocolumna</taxon>
    </lineage>
</organism>
<evidence type="ECO:0000256" key="3">
    <source>
        <dbReference type="ARBA" id="ARBA00012438"/>
    </source>
</evidence>
<evidence type="ECO:0000313" key="10">
    <source>
        <dbReference type="EMBL" id="SHK16963.1"/>
    </source>
</evidence>
<dbReference type="InterPro" id="IPR050640">
    <property type="entry name" value="Bact_2-comp_sensor_kinase"/>
</dbReference>
<evidence type="ECO:0000256" key="7">
    <source>
        <dbReference type="ARBA" id="ARBA00023012"/>
    </source>
</evidence>
<dbReference type="EMBL" id="FRAC01000009">
    <property type="protein sequence ID" value="SHK16963.1"/>
    <property type="molecule type" value="Genomic_DNA"/>
</dbReference>
<evidence type="ECO:0000259" key="9">
    <source>
        <dbReference type="PROSITE" id="PS50885"/>
    </source>
</evidence>
<proteinExistence type="predicted"/>
<gene>
    <name evidence="10" type="ORF">SAMN02745136_01927</name>
</gene>
<evidence type="ECO:0000256" key="5">
    <source>
        <dbReference type="ARBA" id="ARBA00022679"/>
    </source>
</evidence>
<dbReference type="PRINTS" id="PR00344">
    <property type="entry name" value="BCTRLSENSOR"/>
</dbReference>
<evidence type="ECO:0000313" key="11">
    <source>
        <dbReference type="Proteomes" id="UP000184386"/>
    </source>
</evidence>
<evidence type="ECO:0000256" key="1">
    <source>
        <dbReference type="ARBA" id="ARBA00000085"/>
    </source>
</evidence>
<dbReference type="InterPro" id="IPR004358">
    <property type="entry name" value="Sig_transdc_His_kin-like_C"/>
</dbReference>
<dbReference type="EC" id="2.7.13.3" evidence="3"/>
<dbReference type="AlphaFoldDB" id="A0A1M6QA50"/>
<dbReference type="GO" id="GO:0016020">
    <property type="term" value="C:membrane"/>
    <property type="evidence" value="ECO:0007669"/>
    <property type="project" value="UniProtKB-SubCell"/>
</dbReference>
<keyword evidence="8" id="KW-0812">Transmembrane</keyword>
<name>A0A1M6QA50_9FIRM</name>
<keyword evidence="7" id="KW-0902">Two-component regulatory system</keyword>
<evidence type="ECO:0000256" key="6">
    <source>
        <dbReference type="ARBA" id="ARBA00022777"/>
    </source>
</evidence>
<dbReference type="InterPro" id="IPR036890">
    <property type="entry name" value="HATPase_C_sf"/>
</dbReference>
<dbReference type="PANTHER" id="PTHR34220">
    <property type="entry name" value="SENSOR HISTIDINE KINASE YPDA"/>
    <property type="match status" value="1"/>
</dbReference>
<evidence type="ECO:0000256" key="4">
    <source>
        <dbReference type="ARBA" id="ARBA00022553"/>
    </source>
</evidence>
<keyword evidence="8" id="KW-1133">Transmembrane helix</keyword>
<feature type="domain" description="HAMP" evidence="9">
    <location>
        <begin position="311"/>
        <end position="363"/>
    </location>
</feature>
<keyword evidence="8" id="KW-0472">Membrane</keyword>
<dbReference type="InterPro" id="IPR010559">
    <property type="entry name" value="Sig_transdc_His_kin_internal"/>
</dbReference>
<dbReference type="PANTHER" id="PTHR34220:SF7">
    <property type="entry name" value="SENSOR HISTIDINE KINASE YPDA"/>
    <property type="match status" value="1"/>
</dbReference>